<dbReference type="PANTHER" id="PTHR46523">
    <property type="entry name" value="DCTP PYROPHOSPHATASE 1"/>
    <property type="match status" value="1"/>
</dbReference>
<gene>
    <name evidence="2" type="ORF">OSCT_3070</name>
</gene>
<sequence>MDANEYQVLALRTEAGGRSDRERLLNAALGLCGEAGEFADTLKKAEFHGHSLDTDALRKELGDVLWYAALACDALGVQMGEVMAQNIEKLRRRYPEGFSSERSIQREA</sequence>
<dbReference type="InterPro" id="IPR052555">
    <property type="entry name" value="dCTP_Pyrophosphatase"/>
</dbReference>
<dbReference type="OrthoDB" id="350573at2"/>
<dbReference type="EMBL" id="ADVR01000131">
    <property type="protein sequence ID" value="EFO79069.1"/>
    <property type="molecule type" value="Genomic_DNA"/>
</dbReference>
<dbReference type="InterPro" id="IPR011379">
    <property type="entry name" value="MazG-related_GP37"/>
</dbReference>
<evidence type="ECO:0000313" key="3">
    <source>
        <dbReference type="Proteomes" id="UP000054010"/>
    </source>
</evidence>
<dbReference type="STRING" id="765420.OSCT_3070"/>
<dbReference type="Gene3D" id="1.10.287.1080">
    <property type="entry name" value="MazG-like"/>
    <property type="match status" value="1"/>
</dbReference>
<dbReference type="HOGENOM" id="CLU_130333_1_1_0"/>
<dbReference type="GO" id="GO:0016787">
    <property type="term" value="F:hydrolase activity"/>
    <property type="evidence" value="ECO:0007669"/>
    <property type="project" value="UniProtKB-KW"/>
</dbReference>
<dbReference type="AlphaFoldDB" id="E1IIB9"/>
<dbReference type="PANTHER" id="PTHR46523:SF1">
    <property type="entry name" value="DCTP PYROPHOSPHATASE 1"/>
    <property type="match status" value="1"/>
</dbReference>
<dbReference type="SUPFAM" id="SSF101386">
    <property type="entry name" value="all-alpha NTP pyrophosphatases"/>
    <property type="match status" value="1"/>
</dbReference>
<protein>
    <submittedName>
        <fullName evidence="2">MazG nucleotide pyrophosphohydrolase</fullName>
    </submittedName>
</protein>
<dbReference type="PIRSF" id="PIRSF006639">
    <property type="entry name" value="UCP006639_pph"/>
    <property type="match status" value="1"/>
</dbReference>
<evidence type="ECO:0000313" key="2">
    <source>
        <dbReference type="EMBL" id="EFO79069.1"/>
    </source>
</evidence>
<feature type="domain" description="NTP pyrophosphohydrolase MazG-like" evidence="1">
    <location>
        <begin position="29"/>
        <end position="98"/>
    </location>
</feature>
<keyword evidence="3" id="KW-1185">Reference proteome</keyword>
<reference evidence="2 3" key="1">
    <citation type="journal article" date="2011" name="J. Bacteriol.">
        <title>Draft genome sequence of the anoxygenic filamentous phototrophic bacterium Oscillochloris trichoides subsp. DG-6.</title>
        <authorList>
            <person name="Kuznetsov B.B."/>
            <person name="Ivanovsky R.N."/>
            <person name="Keppen O.I."/>
            <person name="Sukhacheva M.V."/>
            <person name="Bumazhkin B.K."/>
            <person name="Patutina E.O."/>
            <person name="Beletsky A.V."/>
            <person name="Mardanov A.V."/>
            <person name="Baslerov R.V."/>
            <person name="Panteleeva A.N."/>
            <person name="Kolganova T.V."/>
            <person name="Ravin N.V."/>
            <person name="Skryabin K.G."/>
        </authorList>
    </citation>
    <scope>NUCLEOTIDE SEQUENCE [LARGE SCALE GENOMIC DNA]</scope>
    <source>
        <strain evidence="2 3">DG-6</strain>
    </source>
</reference>
<dbReference type="InterPro" id="IPR004518">
    <property type="entry name" value="MazG-like_dom"/>
</dbReference>
<name>E1IIB9_9CHLR</name>
<dbReference type="Proteomes" id="UP000054010">
    <property type="component" value="Unassembled WGS sequence"/>
</dbReference>
<accession>E1IIB9</accession>
<organism evidence="2 3">
    <name type="scientific">Oscillochloris trichoides DG-6</name>
    <dbReference type="NCBI Taxonomy" id="765420"/>
    <lineage>
        <taxon>Bacteria</taxon>
        <taxon>Bacillati</taxon>
        <taxon>Chloroflexota</taxon>
        <taxon>Chloroflexia</taxon>
        <taxon>Chloroflexales</taxon>
        <taxon>Chloroflexineae</taxon>
        <taxon>Oscillochloridaceae</taxon>
        <taxon>Oscillochloris</taxon>
    </lineage>
</organism>
<evidence type="ECO:0000259" key="1">
    <source>
        <dbReference type="Pfam" id="PF03819"/>
    </source>
</evidence>
<dbReference type="eggNOG" id="COG1694">
    <property type="taxonomic scope" value="Bacteria"/>
</dbReference>
<proteinExistence type="predicted"/>
<comment type="caution">
    <text evidence="2">The sequence shown here is derived from an EMBL/GenBank/DDBJ whole genome shotgun (WGS) entry which is preliminary data.</text>
</comment>
<dbReference type="CDD" id="cd11541">
    <property type="entry name" value="NTP-PPase_u4"/>
    <property type="match status" value="1"/>
</dbReference>
<dbReference type="Pfam" id="PF03819">
    <property type="entry name" value="MazG"/>
    <property type="match status" value="1"/>
</dbReference>